<name>A0A430FRI1_9BIFI</name>
<feature type="chain" id="PRO_5019465357" evidence="1">
    <location>
        <begin position="30"/>
        <end position="224"/>
    </location>
</feature>
<feature type="signal peptide" evidence="1">
    <location>
        <begin position="1"/>
        <end position="29"/>
    </location>
</feature>
<keyword evidence="3" id="KW-1185">Reference proteome</keyword>
<evidence type="ECO:0000313" key="3">
    <source>
        <dbReference type="Proteomes" id="UP000287609"/>
    </source>
</evidence>
<accession>A0A430FRI1</accession>
<comment type="caution">
    <text evidence="2">The sequence shown here is derived from an EMBL/GenBank/DDBJ whole genome shotgun (WGS) entry which is preliminary data.</text>
</comment>
<keyword evidence="1" id="KW-0732">Signal</keyword>
<dbReference type="PROSITE" id="PS51257">
    <property type="entry name" value="PROKAR_LIPOPROTEIN"/>
    <property type="match status" value="1"/>
</dbReference>
<protein>
    <submittedName>
        <fullName evidence="2">Uncharacterized protein</fullName>
    </submittedName>
</protein>
<dbReference type="AlphaFoldDB" id="A0A430FRI1"/>
<evidence type="ECO:0000256" key="1">
    <source>
        <dbReference type="SAM" id="SignalP"/>
    </source>
</evidence>
<organism evidence="2 3">
    <name type="scientific">Bifidobacterium dolichotidis</name>
    <dbReference type="NCBI Taxonomy" id="2306976"/>
    <lineage>
        <taxon>Bacteria</taxon>
        <taxon>Bacillati</taxon>
        <taxon>Actinomycetota</taxon>
        <taxon>Actinomycetes</taxon>
        <taxon>Bifidobacteriales</taxon>
        <taxon>Bifidobacteriaceae</taxon>
        <taxon>Bifidobacterium</taxon>
    </lineage>
</organism>
<proteinExistence type="predicted"/>
<dbReference type="EMBL" id="QXGM01000001">
    <property type="protein sequence ID" value="RSX55470.1"/>
    <property type="molecule type" value="Genomic_DNA"/>
</dbReference>
<dbReference type="Proteomes" id="UP000287609">
    <property type="component" value="Unassembled WGS sequence"/>
</dbReference>
<reference evidence="2 3" key="1">
    <citation type="submission" date="2018-09" db="EMBL/GenBank/DDBJ databases">
        <title>Characterization of the phylogenetic diversity of five novel species belonging to the genus Bifidobacterium.</title>
        <authorList>
            <person name="Lugli G.A."/>
            <person name="Duranti S."/>
            <person name="Milani C."/>
        </authorList>
    </citation>
    <scope>NUCLEOTIDE SEQUENCE [LARGE SCALE GENOMIC DNA]</scope>
    <source>
        <strain evidence="2 3">2036B</strain>
    </source>
</reference>
<gene>
    <name evidence="2" type="ORF">D2E26_0033</name>
</gene>
<evidence type="ECO:0000313" key="2">
    <source>
        <dbReference type="EMBL" id="RSX55470.1"/>
    </source>
</evidence>
<sequence length="224" mass="24824">MRVFNRYQCAALLTSCCVVCSCLTATAQAAQSYQTPQYTQYGCAREMENTTKRSIQTFTTADQSIQFEICLAIDQPDHRYPGSVQGPHSIFWPIDATVHQITAPALSTVTIEPFMAVQATAVKPSRLALGFTPYNAKPQSAVFSEFISKTGEPSFYRSLREIMLVQSQHYQLPKNWKLAEAVVETQAAHDCIEISAMSMNLALLIRVPNSTASLLKVFSIRGTL</sequence>